<gene>
    <name evidence="1" type="ORF">ACKQTC_08225</name>
</gene>
<sequence>MKVKKTAKELIQHMKNKQITFSTISEEDAEHFLSEHSYYLKFASYRKNYEKRSRGDLKGTYVNLDFSYLKDLSTIDMHLKYQVIHMCLDIEHGLRTFLIHDVESNDDENGYDICSSFLNAHPQVQDNIKRYRNTSYCARLIDKYQAGYPIWVLCEIISFGELVNLYKFYHQKYPDRKLPHPDILYSVRNIRNAAAHNNCLLNDLHHDVSTSQFKPNVRLTKLIRSEMNLGKDGINKKMSNQMIHDFIALLVAYNTFVGSELIKSERLKALDCLFVNRMLRNKSFYENNELIKSAYQFCYSILDFFIKKLD</sequence>
<keyword evidence="2" id="KW-1185">Reference proteome</keyword>
<accession>A0ABW9H0H1</accession>
<dbReference type="Proteomes" id="UP001631949">
    <property type="component" value="Unassembled WGS sequence"/>
</dbReference>
<organism evidence="1 2">
    <name type="scientific">Peptococcus simiae</name>
    <dbReference type="NCBI Taxonomy" id="1643805"/>
    <lineage>
        <taxon>Bacteria</taxon>
        <taxon>Bacillati</taxon>
        <taxon>Bacillota</taxon>
        <taxon>Clostridia</taxon>
        <taxon>Eubacteriales</taxon>
        <taxon>Peptococcaceae</taxon>
        <taxon>Peptococcus</taxon>
    </lineage>
</organism>
<proteinExistence type="predicted"/>
<evidence type="ECO:0000313" key="1">
    <source>
        <dbReference type="EMBL" id="MFM9414351.1"/>
    </source>
</evidence>
<reference evidence="1 2" key="1">
    <citation type="journal article" date="2016" name="Int. J. Syst. Evol. Microbiol.">
        <title>Peptococcus simiae sp. nov., isolated from rhesus macaque faeces and emended description of the genus Peptococcus.</title>
        <authorList>
            <person name="Shkoporov A.N."/>
            <person name="Efimov B.A."/>
            <person name="Kondova I."/>
            <person name="Ouwerling B."/>
            <person name="Chaplin A.V."/>
            <person name="Shcherbakova V.A."/>
            <person name="Langermans J.A.M."/>
        </authorList>
    </citation>
    <scope>NUCLEOTIDE SEQUENCE [LARGE SCALE GENOMIC DNA]</scope>
    <source>
        <strain evidence="1 2">M108</strain>
    </source>
</reference>
<dbReference type="RefSeq" id="WP_408977965.1">
    <property type="nucleotide sequence ID" value="NZ_JBJUVG010000014.1"/>
</dbReference>
<dbReference type="InterPro" id="IPR011664">
    <property type="entry name" value="Abi_system_AbiD/AbiF-like"/>
</dbReference>
<dbReference type="EMBL" id="JBJUVG010000014">
    <property type="protein sequence ID" value="MFM9414351.1"/>
    <property type="molecule type" value="Genomic_DNA"/>
</dbReference>
<protein>
    <submittedName>
        <fullName evidence="1">Abi family protein</fullName>
    </submittedName>
</protein>
<name>A0ABW9H0H1_9FIRM</name>
<comment type="caution">
    <text evidence="1">The sequence shown here is derived from an EMBL/GenBank/DDBJ whole genome shotgun (WGS) entry which is preliminary data.</text>
</comment>
<dbReference type="Pfam" id="PF07751">
    <property type="entry name" value="Abi_2"/>
    <property type="match status" value="1"/>
</dbReference>
<evidence type="ECO:0000313" key="2">
    <source>
        <dbReference type="Proteomes" id="UP001631949"/>
    </source>
</evidence>